<evidence type="ECO:0000256" key="3">
    <source>
        <dbReference type="ARBA" id="ARBA00022737"/>
    </source>
</evidence>
<dbReference type="InterPro" id="IPR003591">
    <property type="entry name" value="Leu-rich_rpt_typical-subtyp"/>
</dbReference>
<keyword evidence="5" id="KW-0472">Membrane</keyword>
<dbReference type="SMART" id="SM00082">
    <property type="entry name" value="LRRCT"/>
    <property type="match status" value="1"/>
</dbReference>
<dbReference type="PANTHER" id="PTHR24369">
    <property type="entry name" value="ANTIGEN BSP, PUTATIVE-RELATED"/>
    <property type="match status" value="1"/>
</dbReference>
<dbReference type="Gene3D" id="3.80.10.10">
    <property type="entry name" value="Ribonuclease Inhibitor"/>
    <property type="match status" value="1"/>
</dbReference>
<dbReference type="Gene3D" id="2.60.40.10">
    <property type="entry name" value="Immunoglobulins"/>
    <property type="match status" value="1"/>
</dbReference>
<comment type="caution">
    <text evidence="7">The sequence shown here is derived from an EMBL/GenBank/DDBJ whole genome shotgun (WGS) entry which is preliminary data.</text>
</comment>
<dbReference type="InterPro" id="IPR001611">
    <property type="entry name" value="Leu-rich_rpt"/>
</dbReference>
<dbReference type="PROSITE" id="PS50853">
    <property type="entry name" value="FN3"/>
    <property type="match status" value="1"/>
</dbReference>
<dbReference type="InterPro" id="IPR003961">
    <property type="entry name" value="FN3_dom"/>
</dbReference>
<dbReference type="PRINTS" id="PR00019">
    <property type="entry name" value="LEURICHRPT"/>
</dbReference>
<dbReference type="SUPFAM" id="SSF49265">
    <property type="entry name" value="Fibronectin type III"/>
    <property type="match status" value="1"/>
</dbReference>
<dbReference type="InterPro" id="IPR000483">
    <property type="entry name" value="Cys-rich_flank_reg_C"/>
</dbReference>
<accession>A0A2A4IYZ0</accession>
<sequence length="484" mass="54903">MSSNSLVQLLQTYPSKLFPLLEELVVTNTNLTIITSKDFENFPSLKRLTLSQNSIIRLSPGAFSKLHNLEMLDLSQNKLENIPRERLQGLYSTRVLNISQNVIRELEDFTPDLQSLQKLDISFNHITRINRDVFRGLQSLTELYLSGNWLSAISADAFRNLNKITFIDLSRNYFEVIQMKMLTVLETQIKTISFNENPLTCNCETQEVWRWMKEHYKIVIKGSRNLRCEHPEDLHGYSFIELPSQKLCDVPIVIRIAIQDIQTYSIIVSWQSRNQTGLNAYQVAYFSEDHPNMIRGKTLNATARSTRLNNLTPGSRYTVCVIAVGNFGTSTSTGFSVPDARIALSPETASINNLYGDEQIFNHLRPYMNDSLSSKCTSVSTIEIFGAAIDSPFSNTYMDIADILTRRLSLVVGCCIGFIVFVVLVSALGYIKTKKRQVIVKAEVQQAPQYISYDNFNTPGVEVQTTDMDINTITDKTKVPCKHD</sequence>
<gene>
    <name evidence="7" type="ORF">B5V51_9619</name>
</gene>
<dbReference type="EMBL" id="NWSH01004405">
    <property type="protein sequence ID" value="PCG65157.1"/>
    <property type="molecule type" value="Genomic_DNA"/>
</dbReference>
<evidence type="ECO:0000256" key="2">
    <source>
        <dbReference type="ARBA" id="ARBA00022729"/>
    </source>
</evidence>
<dbReference type="SMART" id="SM00365">
    <property type="entry name" value="LRR_SD22"/>
    <property type="match status" value="3"/>
</dbReference>
<feature type="transmembrane region" description="Helical" evidence="5">
    <location>
        <begin position="408"/>
        <end position="431"/>
    </location>
</feature>
<keyword evidence="3" id="KW-0677">Repeat</keyword>
<dbReference type="PANTHER" id="PTHR24369:SF210">
    <property type="entry name" value="CHAOPTIN-RELATED"/>
    <property type="match status" value="1"/>
</dbReference>
<protein>
    <recommendedName>
        <fullName evidence="6">Fibronectin type-III domain-containing protein</fullName>
    </recommendedName>
</protein>
<dbReference type="SUPFAM" id="SSF52058">
    <property type="entry name" value="L domain-like"/>
    <property type="match status" value="1"/>
</dbReference>
<dbReference type="InterPro" id="IPR032675">
    <property type="entry name" value="LRR_dom_sf"/>
</dbReference>
<dbReference type="GO" id="GO:0005886">
    <property type="term" value="C:plasma membrane"/>
    <property type="evidence" value="ECO:0007669"/>
    <property type="project" value="TreeGrafter"/>
</dbReference>
<dbReference type="Pfam" id="PF00041">
    <property type="entry name" value="fn3"/>
    <property type="match status" value="1"/>
</dbReference>
<feature type="domain" description="Fibronectin type-III" evidence="6">
    <location>
        <begin position="250"/>
        <end position="340"/>
    </location>
</feature>
<dbReference type="AlphaFoldDB" id="A0A2A4IYZ0"/>
<keyword evidence="5" id="KW-1133">Transmembrane helix</keyword>
<evidence type="ECO:0000256" key="5">
    <source>
        <dbReference type="SAM" id="Phobius"/>
    </source>
</evidence>
<evidence type="ECO:0000256" key="1">
    <source>
        <dbReference type="ARBA" id="ARBA00022614"/>
    </source>
</evidence>
<dbReference type="PROSITE" id="PS51450">
    <property type="entry name" value="LRR"/>
    <property type="match status" value="1"/>
</dbReference>
<organism evidence="7">
    <name type="scientific">Heliothis virescens</name>
    <name type="common">Tobacco budworm moth</name>
    <dbReference type="NCBI Taxonomy" id="7102"/>
    <lineage>
        <taxon>Eukaryota</taxon>
        <taxon>Metazoa</taxon>
        <taxon>Ecdysozoa</taxon>
        <taxon>Arthropoda</taxon>
        <taxon>Hexapoda</taxon>
        <taxon>Insecta</taxon>
        <taxon>Pterygota</taxon>
        <taxon>Neoptera</taxon>
        <taxon>Endopterygota</taxon>
        <taxon>Lepidoptera</taxon>
        <taxon>Glossata</taxon>
        <taxon>Ditrysia</taxon>
        <taxon>Noctuoidea</taxon>
        <taxon>Noctuidae</taxon>
        <taxon>Heliothinae</taxon>
        <taxon>Heliothis</taxon>
    </lineage>
</organism>
<keyword evidence="2" id="KW-0732">Signal</keyword>
<proteinExistence type="predicted"/>
<dbReference type="InterPro" id="IPR050541">
    <property type="entry name" value="LRR_TM_domain-containing"/>
</dbReference>
<dbReference type="SMART" id="SM00369">
    <property type="entry name" value="LRR_TYP"/>
    <property type="match status" value="5"/>
</dbReference>
<evidence type="ECO:0000256" key="4">
    <source>
        <dbReference type="ARBA" id="ARBA00023157"/>
    </source>
</evidence>
<dbReference type="Pfam" id="PF13855">
    <property type="entry name" value="LRR_8"/>
    <property type="match status" value="2"/>
</dbReference>
<dbReference type="SMART" id="SM00060">
    <property type="entry name" value="FN3"/>
    <property type="match status" value="1"/>
</dbReference>
<keyword evidence="4" id="KW-1015">Disulfide bond</keyword>
<dbReference type="STRING" id="7102.A0A2A4IYZ0"/>
<evidence type="ECO:0000313" key="7">
    <source>
        <dbReference type="EMBL" id="PCG65157.1"/>
    </source>
</evidence>
<dbReference type="InterPro" id="IPR036116">
    <property type="entry name" value="FN3_sf"/>
</dbReference>
<keyword evidence="1" id="KW-0433">Leucine-rich repeat</keyword>
<name>A0A2A4IYZ0_HELVI</name>
<reference evidence="7" key="1">
    <citation type="submission" date="2017-09" db="EMBL/GenBank/DDBJ databases">
        <title>Contemporary evolution of a Lepidopteran species, Heliothis virescens, in response to modern agricultural practices.</title>
        <authorList>
            <person name="Fritz M.L."/>
            <person name="Deyonke A.M."/>
            <person name="Papanicolaou A."/>
            <person name="Micinski S."/>
            <person name="Westbrook J."/>
            <person name="Gould F."/>
        </authorList>
    </citation>
    <scope>NUCLEOTIDE SEQUENCE [LARGE SCALE GENOMIC DNA]</scope>
    <source>
        <strain evidence="7">HvINT-</strain>
        <tissue evidence="7">Whole body</tissue>
    </source>
</reference>
<evidence type="ECO:0000259" key="6">
    <source>
        <dbReference type="PROSITE" id="PS50853"/>
    </source>
</evidence>
<dbReference type="CDD" id="cd00063">
    <property type="entry name" value="FN3"/>
    <property type="match status" value="1"/>
</dbReference>
<dbReference type="InterPro" id="IPR013783">
    <property type="entry name" value="Ig-like_fold"/>
</dbReference>
<keyword evidence="5" id="KW-0812">Transmembrane</keyword>